<feature type="compositionally biased region" description="Polar residues" evidence="1">
    <location>
        <begin position="214"/>
        <end position="223"/>
    </location>
</feature>
<protein>
    <submittedName>
        <fullName evidence="2">Uncharacterized protein</fullName>
    </submittedName>
</protein>
<evidence type="ECO:0000313" key="2">
    <source>
        <dbReference type="EMBL" id="KAK1285485.1"/>
    </source>
</evidence>
<reference evidence="2" key="2">
    <citation type="submission" date="2023-06" db="EMBL/GenBank/DDBJ databases">
        <authorList>
            <person name="Ma L."/>
            <person name="Liu K.-W."/>
            <person name="Li Z."/>
            <person name="Hsiao Y.-Y."/>
            <person name="Qi Y."/>
            <person name="Fu T."/>
            <person name="Tang G."/>
            <person name="Zhang D."/>
            <person name="Sun W.-H."/>
            <person name="Liu D.-K."/>
            <person name="Li Y."/>
            <person name="Chen G.-Z."/>
            <person name="Liu X.-D."/>
            <person name="Liao X.-Y."/>
            <person name="Jiang Y.-T."/>
            <person name="Yu X."/>
            <person name="Hao Y."/>
            <person name="Huang J."/>
            <person name="Zhao X.-W."/>
            <person name="Ke S."/>
            <person name="Chen Y.-Y."/>
            <person name="Wu W.-L."/>
            <person name="Hsu J.-L."/>
            <person name="Lin Y.-F."/>
            <person name="Huang M.-D."/>
            <person name="Li C.-Y."/>
            <person name="Huang L."/>
            <person name="Wang Z.-W."/>
            <person name="Zhao X."/>
            <person name="Zhong W.-Y."/>
            <person name="Peng D.-H."/>
            <person name="Ahmad S."/>
            <person name="Lan S."/>
            <person name="Zhang J.-S."/>
            <person name="Tsai W.-C."/>
            <person name="Van De Peer Y."/>
            <person name="Liu Z.-J."/>
        </authorList>
    </citation>
    <scope>NUCLEOTIDE SEQUENCE</scope>
    <source>
        <strain evidence="2">CP</strain>
        <tissue evidence="2">Leaves</tissue>
    </source>
</reference>
<gene>
    <name evidence="2" type="ORF">QJS10_CPB20g00890</name>
</gene>
<evidence type="ECO:0000313" key="3">
    <source>
        <dbReference type="Proteomes" id="UP001180020"/>
    </source>
</evidence>
<evidence type="ECO:0000256" key="1">
    <source>
        <dbReference type="SAM" id="MobiDB-lite"/>
    </source>
</evidence>
<organism evidence="2 3">
    <name type="scientific">Acorus calamus</name>
    <name type="common">Sweet flag</name>
    <dbReference type="NCBI Taxonomy" id="4465"/>
    <lineage>
        <taxon>Eukaryota</taxon>
        <taxon>Viridiplantae</taxon>
        <taxon>Streptophyta</taxon>
        <taxon>Embryophyta</taxon>
        <taxon>Tracheophyta</taxon>
        <taxon>Spermatophyta</taxon>
        <taxon>Magnoliopsida</taxon>
        <taxon>Liliopsida</taxon>
        <taxon>Acoraceae</taxon>
        <taxon>Acorus</taxon>
    </lineage>
</organism>
<name>A0AAV9C9X3_ACOCL</name>
<feature type="compositionally biased region" description="Gly residues" evidence="1">
    <location>
        <begin position="181"/>
        <end position="195"/>
    </location>
</feature>
<dbReference type="EMBL" id="JAUJYO010000020">
    <property type="protein sequence ID" value="KAK1285485.1"/>
    <property type="molecule type" value="Genomic_DNA"/>
</dbReference>
<dbReference type="Proteomes" id="UP001180020">
    <property type="component" value="Unassembled WGS sequence"/>
</dbReference>
<accession>A0AAV9C9X3</accession>
<proteinExistence type="predicted"/>
<keyword evidence="3" id="KW-1185">Reference proteome</keyword>
<sequence>MKAMLLSAEKRKALCDELDQENADDLLNDSFQVIYMWGVIWILEYQEMLNAFDDDLEIVKGLIGAYFRGEPLDDQEELPVLGPLDNMPAPPTCDNSMKYRRDWVGQLVWHSFLVMQQEIGVEVQSFPGVKGWLGNHQIDEAFVAFRRGVRRLKNMVINSKDGLGVLRRVIVKGVALEEKIGGGGDGGGGGGGGAGGDDDNGRGGGDNAWEDSGSVDQIENCNQ</sequence>
<feature type="region of interest" description="Disordered" evidence="1">
    <location>
        <begin position="181"/>
        <end position="223"/>
    </location>
</feature>
<reference evidence="2" key="1">
    <citation type="journal article" date="2023" name="Nat. Commun.">
        <title>Diploid and tetraploid genomes of Acorus and the evolution of monocots.</title>
        <authorList>
            <person name="Ma L."/>
            <person name="Liu K.W."/>
            <person name="Li Z."/>
            <person name="Hsiao Y.Y."/>
            <person name="Qi Y."/>
            <person name="Fu T."/>
            <person name="Tang G.D."/>
            <person name="Zhang D."/>
            <person name="Sun W.H."/>
            <person name="Liu D.K."/>
            <person name="Li Y."/>
            <person name="Chen G.Z."/>
            <person name="Liu X.D."/>
            <person name="Liao X.Y."/>
            <person name="Jiang Y.T."/>
            <person name="Yu X."/>
            <person name="Hao Y."/>
            <person name="Huang J."/>
            <person name="Zhao X.W."/>
            <person name="Ke S."/>
            <person name="Chen Y.Y."/>
            <person name="Wu W.L."/>
            <person name="Hsu J.L."/>
            <person name="Lin Y.F."/>
            <person name="Huang M.D."/>
            <person name="Li C.Y."/>
            <person name="Huang L."/>
            <person name="Wang Z.W."/>
            <person name="Zhao X."/>
            <person name="Zhong W.Y."/>
            <person name="Peng D.H."/>
            <person name="Ahmad S."/>
            <person name="Lan S."/>
            <person name="Zhang J.S."/>
            <person name="Tsai W.C."/>
            <person name="Van de Peer Y."/>
            <person name="Liu Z.J."/>
        </authorList>
    </citation>
    <scope>NUCLEOTIDE SEQUENCE</scope>
    <source>
        <strain evidence="2">CP</strain>
    </source>
</reference>
<comment type="caution">
    <text evidence="2">The sequence shown here is derived from an EMBL/GenBank/DDBJ whole genome shotgun (WGS) entry which is preliminary data.</text>
</comment>
<dbReference type="AlphaFoldDB" id="A0AAV9C9X3"/>